<comment type="caution">
    <text evidence="9">The sequence shown here is derived from an EMBL/GenBank/DDBJ whole genome shotgun (WGS) entry which is preliminary data.</text>
</comment>
<evidence type="ECO:0000313" key="10">
    <source>
        <dbReference type="Proteomes" id="UP001591681"/>
    </source>
</evidence>
<dbReference type="PROSITE" id="PS50188">
    <property type="entry name" value="B302_SPRY"/>
    <property type="match status" value="1"/>
</dbReference>
<dbReference type="Proteomes" id="UP001591681">
    <property type="component" value="Unassembled WGS sequence"/>
</dbReference>
<comment type="subcellular location">
    <subcellularLocation>
        <location evidence="1">Cytoplasm</location>
    </subcellularLocation>
</comment>
<dbReference type="Gene3D" id="3.80.10.10">
    <property type="entry name" value="Ribonuclease Inhibitor"/>
    <property type="match status" value="1"/>
</dbReference>
<keyword evidence="4" id="KW-0677">Repeat</keyword>
<dbReference type="InterPro" id="IPR041267">
    <property type="entry name" value="NLRP_HD2"/>
</dbReference>
<dbReference type="InterPro" id="IPR027417">
    <property type="entry name" value="P-loop_NTPase"/>
</dbReference>
<dbReference type="SMART" id="SM01288">
    <property type="entry name" value="FISNA"/>
    <property type="match status" value="1"/>
</dbReference>
<feature type="domain" description="B30.2/SPRY" evidence="8">
    <location>
        <begin position="883"/>
        <end position="1076"/>
    </location>
</feature>
<dbReference type="InterPro" id="IPR007111">
    <property type="entry name" value="NACHT_NTPase"/>
</dbReference>
<evidence type="ECO:0000256" key="3">
    <source>
        <dbReference type="ARBA" id="ARBA00022614"/>
    </source>
</evidence>
<dbReference type="Pfam" id="PF00622">
    <property type="entry name" value="SPRY"/>
    <property type="match status" value="1"/>
</dbReference>
<dbReference type="Gene3D" id="2.60.120.920">
    <property type="match status" value="1"/>
</dbReference>
<dbReference type="Pfam" id="PF17776">
    <property type="entry name" value="NLRC4_HD2"/>
    <property type="match status" value="1"/>
</dbReference>
<dbReference type="PANTHER" id="PTHR24106">
    <property type="entry name" value="NACHT, LRR AND CARD DOMAINS-CONTAINING"/>
    <property type="match status" value="1"/>
</dbReference>
<dbReference type="InterPro" id="IPR003879">
    <property type="entry name" value="Butyrophylin_SPRY"/>
</dbReference>
<keyword evidence="3" id="KW-0433">Leucine-rich repeat</keyword>
<dbReference type="Pfam" id="PF13765">
    <property type="entry name" value="PRY"/>
    <property type="match status" value="1"/>
</dbReference>
<dbReference type="InterPro" id="IPR032675">
    <property type="entry name" value="LRR_dom_sf"/>
</dbReference>
<keyword evidence="6" id="KW-0067">ATP-binding</keyword>
<dbReference type="SMART" id="SM00449">
    <property type="entry name" value="SPRY"/>
    <property type="match status" value="1"/>
</dbReference>
<name>A0ABD1J3Z7_9TELE</name>
<evidence type="ECO:0000256" key="7">
    <source>
        <dbReference type="SAM" id="MobiDB-lite"/>
    </source>
</evidence>
<dbReference type="GO" id="GO:0005524">
    <property type="term" value="F:ATP binding"/>
    <property type="evidence" value="ECO:0007669"/>
    <property type="project" value="UniProtKB-KW"/>
</dbReference>
<dbReference type="GO" id="GO:0005737">
    <property type="term" value="C:cytoplasm"/>
    <property type="evidence" value="ECO:0007669"/>
    <property type="project" value="UniProtKB-SubCell"/>
</dbReference>
<evidence type="ECO:0000256" key="6">
    <source>
        <dbReference type="ARBA" id="ARBA00022840"/>
    </source>
</evidence>
<evidence type="ECO:0000256" key="4">
    <source>
        <dbReference type="ARBA" id="ARBA00022737"/>
    </source>
</evidence>
<keyword evidence="2" id="KW-0963">Cytoplasm</keyword>
<dbReference type="SMART" id="SM00589">
    <property type="entry name" value="PRY"/>
    <property type="match status" value="1"/>
</dbReference>
<dbReference type="PRINTS" id="PR01407">
    <property type="entry name" value="BUTYPHLNCDUF"/>
</dbReference>
<evidence type="ECO:0000256" key="2">
    <source>
        <dbReference type="ARBA" id="ARBA00022490"/>
    </source>
</evidence>
<feature type="compositionally biased region" description="Basic and acidic residues" evidence="7">
    <location>
        <begin position="1"/>
        <end position="16"/>
    </location>
</feature>
<dbReference type="InterPro" id="IPR051261">
    <property type="entry name" value="NLR"/>
</dbReference>
<dbReference type="Pfam" id="PF14484">
    <property type="entry name" value="FISNA"/>
    <property type="match status" value="1"/>
</dbReference>
<dbReference type="FunFam" id="3.40.50.300:FF:000210">
    <property type="entry name" value="Si:dkey-16p6.1"/>
    <property type="match status" value="1"/>
</dbReference>
<proteinExistence type="predicted"/>
<keyword evidence="10" id="KW-1185">Reference proteome</keyword>
<evidence type="ECO:0000259" key="8">
    <source>
        <dbReference type="PROSITE" id="PS50188"/>
    </source>
</evidence>
<accession>A0ABD1J3Z7</accession>
<dbReference type="InterPro" id="IPR043136">
    <property type="entry name" value="B30.2/SPRY_sf"/>
</dbReference>
<gene>
    <name evidence="9" type="ORF">ACEWY4_022694</name>
</gene>
<organism evidence="9 10">
    <name type="scientific">Coilia grayii</name>
    <name type="common">Gray's grenadier anchovy</name>
    <dbReference type="NCBI Taxonomy" id="363190"/>
    <lineage>
        <taxon>Eukaryota</taxon>
        <taxon>Metazoa</taxon>
        <taxon>Chordata</taxon>
        <taxon>Craniata</taxon>
        <taxon>Vertebrata</taxon>
        <taxon>Euteleostomi</taxon>
        <taxon>Actinopterygii</taxon>
        <taxon>Neopterygii</taxon>
        <taxon>Teleostei</taxon>
        <taxon>Clupei</taxon>
        <taxon>Clupeiformes</taxon>
        <taxon>Clupeoidei</taxon>
        <taxon>Engraulidae</taxon>
        <taxon>Coilinae</taxon>
        <taxon>Coilia</taxon>
    </lineage>
</organism>
<dbReference type="InterPro" id="IPR001611">
    <property type="entry name" value="Leu-rich_rpt"/>
</dbReference>
<dbReference type="EMBL" id="JBHFQA010000020">
    <property type="protein sequence ID" value="KAL2080841.1"/>
    <property type="molecule type" value="Genomic_DNA"/>
</dbReference>
<evidence type="ECO:0000256" key="1">
    <source>
        <dbReference type="ARBA" id="ARBA00004496"/>
    </source>
</evidence>
<dbReference type="InterPro" id="IPR041075">
    <property type="entry name" value="NOD1/2_WH"/>
</dbReference>
<dbReference type="Pfam" id="PF05729">
    <property type="entry name" value="NACHT"/>
    <property type="match status" value="1"/>
</dbReference>
<dbReference type="InterPro" id="IPR029495">
    <property type="entry name" value="NACHT-assoc"/>
</dbReference>
<dbReference type="CDD" id="cd16040">
    <property type="entry name" value="SPRY_PRY_SNTX"/>
    <property type="match status" value="1"/>
</dbReference>
<dbReference type="SMART" id="SM00368">
    <property type="entry name" value="LRR_RI"/>
    <property type="match status" value="5"/>
</dbReference>
<dbReference type="Gene3D" id="3.40.50.300">
    <property type="entry name" value="P-loop containing nucleotide triphosphate hydrolases"/>
    <property type="match status" value="1"/>
</dbReference>
<dbReference type="Pfam" id="PF13516">
    <property type="entry name" value="LRR_6"/>
    <property type="match status" value="4"/>
</dbReference>
<reference evidence="9 10" key="1">
    <citation type="submission" date="2024-09" db="EMBL/GenBank/DDBJ databases">
        <title>A chromosome-level genome assembly of Gray's grenadier anchovy, Coilia grayii.</title>
        <authorList>
            <person name="Fu Z."/>
        </authorList>
    </citation>
    <scope>NUCLEOTIDE SEQUENCE [LARGE SCALE GENOMIC DNA]</scope>
    <source>
        <strain evidence="9">G4</strain>
        <tissue evidence="9">Muscle</tissue>
    </source>
</reference>
<dbReference type="SUPFAM" id="SSF49899">
    <property type="entry name" value="Concanavalin A-like lectins/glucanases"/>
    <property type="match status" value="1"/>
</dbReference>
<dbReference type="InterPro" id="IPR006574">
    <property type="entry name" value="PRY"/>
</dbReference>
<sequence length="1076" mass="121703">MSVLPEREEARSETHTPESAALHPCVTIANKDTDAVLTTRTDAGPQTERCPSPVPSLVSMKSDVSIIIPPSLPIEPAPSDLTEWESEDHSGSQHRKTWRNQSLLGEHAGGAESSKYQQTEHTDDGALKKLSENYKGSLKKRVENISENRNKPESDVPINEIYTELYITEGKSEVLNKEHEVWQVEEASRNQTTEDTPIKCNDIFKPLTGQEKPIRTVMTKGVAGIGKTVSVQKFILDWTDEKANQNIDFMFSIPFRELNLARSRQYSLQTLLLAFHPELKDGEEYKDYQVAFIFDGLDESRISLNFQSKMLVSDVKQIASVDDLVTSLIQGCLLPSAFIWITSRPTAASQIPADFFDRVTEIRGFSDSQKEKYFRKRISDESQANKIISHIKASRCLHTMCHIPVFCSIVATVLQQILQQDKVPKTLTEIFIHFLLFQTTKKNQPPQKECIQYNSKTEEDRPREAQKEIILKLAKLAFKNLGNGRLMFYEEDLRECGIDVSKPSMFSGLCTEIFKEEVVFNQKKVYCFVHLSVQEFLAALHMFGCYTYQMEDMGIFFCLEQSLKFAITKALESENGHLDLFLRFLVGISLESNQRLLQGLLNHSHSSARCISNICQYIKELNREDLSPERCVNLFHCLFEMNDDSMHKEIQIYLSSKNFQQKLSPAHCSALAHMLLMSEKVLDEFDLKKYNTTNEGRRRLLPAVTCAKRAQLDGCNLNKLSCETVNRCLLYGNSLRELDLSHNALGDSGVEILSAGLNSPHCKLQTLRLVDSKLSAEAGRIMGDSLQSPNALIELDLSHNDLGDSGVENLSTRLKTPHFRLQTLRLSGCRISATGCAYLASALDSNPSHLKELDLSYNHPGESGIQLLSARLEDPKGTLETLKFDHCAEIRLLPGVRKYACDLTLDPNTAQRNLCLSEDNRVATWMRELQPYPDHPDRFDYWPQVLSRENLSGRSYWEIEWSGDEARIAVTYKSITKKGMNVDSLLGRNDKSWTLYHSSQGYSAWHNNVRTDIPAPSSTSRRVGVYLDPAASTLSFYSVSADTLTPLLTFRSTFTEPLCAALYVWPQSRLSLCKIT</sequence>
<feature type="region of interest" description="Disordered" evidence="7">
    <location>
        <begin position="1"/>
        <end position="23"/>
    </location>
</feature>
<evidence type="ECO:0000256" key="5">
    <source>
        <dbReference type="ARBA" id="ARBA00022741"/>
    </source>
</evidence>
<dbReference type="InterPro" id="IPR003877">
    <property type="entry name" value="SPRY_dom"/>
</dbReference>
<dbReference type="InterPro" id="IPR001870">
    <property type="entry name" value="B30.2/SPRY"/>
</dbReference>
<evidence type="ECO:0000313" key="9">
    <source>
        <dbReference type="EMBL" id="KAL2080841.1"/>
    </source>
</evidence>
<dbReference type="AlphaFoldDB" id="A0ABD1J3Z7"/>
<protein>
    <recommendedName>
        <fullName evidence="8">B30.2/SPRY domain-containing protein</fullName>
    </recommendedName>
</protein>
<dbReference type="InterPro" id="IPR013320">
    <property type="entry name" value="ConA-like_dom_sf"/>
</dbReference>
<keyword evidence="5" id="KW-0547">Nucleotide-binding</keyword>
<dbReference type="Pfam" id="PF17779">
    <property type="entry name" value="WHD_NOD2"/>
    <property type="match status" value="1"/>
</dbReference>
<dbReference type="SUPFAM" id="SSF52047">
    <property type="entry name" value="RNI-like"/>
    <property type="match status" value="1"/>
</dbReference>
<feature type="region of interest" description="Disordered" evidence="7">
    <location>
        <begin position="77"/>
        <end position="99"/>
    </location>
</feature>